<sequence>MKIALSAGRGLAHLHGQEKSYTATSSPPTSYSVQTTTLAFRTLDSTQYFGASTQPNRVAGYRAPDVCGNPEGTFQIHVYSVGSVVREEWTAEVFDVELIAEYHNIEEDGAAAPDSMAGVSTVTRSKPAYKKWCG</sequence>
<evidence type="ECO:0000313" key="2">
    <source>
        <dbReference type="Proteomes" id="UP000655225"/>
    </source>
</evidence>
<organism evidence="1 2">
    <name type="scientific">Tetracentron sinense</name>
    <name type="common">Spur-leaf</name>
    <dbReference type="NCBI Taxonomy" id="13715"/>
    <lineage>
        <taxon>Eukaryota</taxon>
        <taxon>Viridiplantae</taxon>
        <taxon>Streptophyta</taxon>
        <taxon>Embryophyta</taxon>
        <taxon>Tracheophyta</taxon>
        <taxon>Spermatophyta</taxon>
        <taxon>Magnoliopsida</taxon>
        <taxon>Trochodendrales</taxon>
        <taxon>Trochodendraceae</taxon>
        <taxon>Tetracentron</taxon>
    </lineage>
</organism>
<name>A0A834Y6H6_TETSI</name>
<dbReference type="EMBL" id="JABCRI010000923">
    <property type="protein sequence ID" value="KAF8365230.1"/>
    <property type="molecule type" value="Genomic_DNA"/>
</dbReference>
<evidence type="ECO:0000313" key="1">
    <source>
        <dbReference type="EMBL" id="KAF8365230.1"/>
    </source>
</evidence>
<accession>A0A834Y6H6</accession>
<reference evidence="1 2" key="1">
    <citation type="submission" date="2020-04" db="EMBL/GenBank/DDBJ databases">
        <title>Plant Genome Project.</title>
        <authorList>
            <person name="Zhang R.-G."/>
        </authorList>
    </citation>
    <scope>NUCLEOTIDE SEQUENCE [LARGE SCALE GENOMIC DNA]</scope>
    <source>
        <strain evidence="1">YNK0</strain>
        <tissue evidence="1">Leaf</tissue>
    </source>
</reference>
<protein>
    <submittedName>
        <fullName evidence="1">Uncharacterized protein</fullName>
    </submittedName>
</protein>
<comment type="caution">
    <text evidence="1">The sequence shown here is derived from an EMBL/GenBank/DDBJ whole genome shotgun (WGS) entry which is preliminary data.</text>
</comment>
<dbReference type="OrthoDB" id="4062651at2759"/>
<gene>
    <name evidence="1" type="ORF">HHK36_032762</name>
</gene>
<proteinExistence type="predicted"/>
<dbReference type="AlphaFoldDB" id="A0A834Y6H6"/>
<keyword evidence="2" id="KW-1185">Reference proteome</keyword>
<dbReference type="Proteomes" id="UP000655225">
    <property type="component" value="Unassembled WGS sequence"/>
</dbReference>